<reference evidence="2 3" key="1">
    <citation type="journal article" date="2016" name="Mol. Biol. Evol.">
        <title>Comparative Genomics of Early-Diverging Mushroom-Forming Fungi Provides Insights into the Origins of Lignocellulose Decay Capabilities.</title>
        <authorList>
            <person name="Nagy L.G."/>
            <person name="Riley R."/>
            <person name="Tritt A."/>
            <person name="Adam C."/>
            <person name="Daum C."/>
            <person name="Floudas D."/>
            <person name="Sun H."/>
            <person name="Yadav J.S."/>
            <person name="Pangilinan J."/>
            <person name="Larsson K.H."/>
            <person name="Matsuura K."/>
            <person name="Barry K."/>
            <person name="Labutti K."/>
            <person name="Kuo R."/>
            <person name="Ohm R.A."/>
            <person name="Bhattacharya S.S."/>
            <person name="Shirouzu T."/>
            <person name="Yoshinaga Y."/>
            <person name="Martin F.M."/>
            <person name="Grigoriev I.V."/>
            <person name="Hibbett D.S."/>
        </authorList>
    </citation>
    <scope>NUCLEOTIDE SEQUENCE [LARGE SCALE GENOMIC DNA]</scope>
    <source>
        <strain evidence="2 3">TUFC12733</strain>
    </source>
</reference>
<evidence type="ECO:0000313" key="3">
    <source>
        <dbReference type="Proteomes" id="UP000076738"/>
    </source>
</evidence>
<proteinExistence type="predicted"/>
<dbReference type="Proteomes" id="UP000076738">
    <property type="component" value="Unassembled WGS sequence"/>
</dbReference>
<feature type="chain" id="PRO_5007888225" evidence="1">
    <location>
        <begin position="26"/>
        <end position="103"/>
    </location>
</feature>
<keyword evidence="3" id="KW-1185">Reference proteome</keyword>
<gene>
    <name evidence="2" type="ORF">CALVIDRAFT_540778</name>
</gene>
<sequence>MSRPCLLSLLLYSAATSHDYTLVRAIKVGCNQHSCAAPNLPLVHGRIKSCDCEHYPYMHLSAMDCYSFPISKNSGKVDCTPSNRYETCCPASKFESDCTVMAS</sequence>
<feature type="signal peptide" evidence="1">
    <location>
        <begin position="1"/>
        <end position="25"/>
    </location>
</feature>
<protein>
    <submittedName>
        <fullName evidence="2">Uncharacterized protein</fullName>
    </submittedName>
</protein>
<accession>A0A167IJE7</accession>
<dbReference type="AlphaFoldDB" id="A0A167IJE7"/>
<evidence type="ECO:0000313" key="2">
    <source>
        <dbReference type="EMBL" id="KZO92704.1"/>
    </source>
</evidence>
<name>A0A167IJE7_CALVF</name>
<keyword evidence="1" id="KW-0732">Signal</keyword>
<organism evidence="2 3">
    <name type="scientific">Calocera viscosa (strain TUFC12733)</name>
    <dbReference type="NCBI Taxonomy" id="1330018"/>
    <lineage>
        <taxon>Eukaryota</taxon>
        <taxon>Fungi</taxon>
        <taxon>Dikarya</taxon>
        <taxon>Basidiomycota</taxon>
        <taxon>Agaricomycotina</taxon>
        <taxon>Dacrymycetes</taxon>
        <taxon>Dacrymycetales</taxon>
        <taxon>Dacrymycetaceae</taxon>
        <taxon>Calocera</taxon>
    </lineage>
</organism>
<dbReference type="EMBL" id="KV417308">
    <property type="protein sequence ID" value="KZO92704.1"/>
    <property type="molecule type" value="Genomic_DNA"/>
</dbReference>
<evidence type="ECO:0000256" key="1">
    <source>
        <dbReference type="SAM" id="SignalP"/>
    </source>
</evidence>